<evidence type="ECO:0000313" key="5">
    <source>
        <dbReference type="Proteomes" id="UP000198122"/>
    </source>
</evidence>
<feature type="signal peptide" evidence="2">
    <location>
        <begin position="1"/>
        <end position="20"/>
    </location>
</feature>
<evidence type="ECO:0000259" key="3">
    <source>
        <dbReference type="Pfam" id="PF03713"/>
    </source>
</evidence>
<dbReference type="PROSITE" id="PS51257">
    <property type="entry name" value="PROKAR_LIPOPROTEIN"/>
    <property type="match status" value="1"/>
</dbReference>
<sequence length="201" mass="21580">MISRAPWTAALATMLALATASCGTGGEPRSSSSESAELDPSALATPSRQDANASDVHFLGMMTPHHEQAVTMSDDLLAAEGVSAETRDLARRIRAGQAEEIDVMRQWAEALGEQEAMRFHSTHVANGMLPPEQLDRLGGLDGEQAEETFLRLMREHHEGAMAMTRDAVENAGAESVADLGQHMLDVQTAEVKEMNALLGED</sequence>
<reference evidence="4 5" key="1">
    <citation type="submission" date="2017-06" db="EMBL/GenBank/DDBJ databases">
        <authorList>
            <person name="Kim H.J."/>
            <person name="Triplett B.A."/>
        </authorList>
    </citation>
    <scope>NUCLEOTIDE SEQUENCE [LARGE SCALE GENOMIC DNA]</scope>
    <source>
        <strain evidence="4 5">DSM 22179</strain>
    </source>
</reference>
<gene>
    <name evidence="4" type="ORF">SAMN05445756_1984</name>
</gene>
<feature type="compositionally biased region" description="Low complexity" evidence="1">
    <location>
        <begin position="27"/>
        <end position="44"/>
    </location>
</feature>
<dbReference type="AlphaFoldDB" id="A0A212U5K0"/>
<dbReference type="PANTHER" id="PTHR36933:SF1">
    <property type="entry name" value="SLL0788 PROTEIN"/>
    <property type="match status" value="1"/>
</dbReference>
<dbReference type="InterPro" id="IPR012347">
    <property type="entry name" value="Ferritin-like"/>
</dbReference>
<accession>A0A212U5K0</accession>
<protein>
    <submittedName>
        <fullName evidence="4">Uncharacterized conserved protein, DUF305 family</fullName>
    </submittedName>
</protein>
<dbReference type="RefSeq" id="WP_088818966.1">
    <property type="nucleotide sequence ID" value="NZ_FYEZ01000003.1"/>
</dbReference>
<dbReference type="OrthoDB" id="26872at2"/>
<evidence type="ECO:0000256" key="2">
    <source>
        <dbReference type="SAM" id="SignalP"/>
    </source>
</evidence>
<keyword evidence="2" id="KW-0732">Signal</keyword>
<proteinExistence type="predicted"/>
<dbReference type="InterPro" id="IPR005183">
    <property type="entry name" value="DUF305_CopM-like"/>
</dbReference>
<name>A0A212U5K0_9MICO</name>
<evidence type="ECO:0000313" key="4">
    <source>
        <dbReference type="EMBL" id="SNC73476.1"/>
    </source>
</evidence>
<dbReference type="Proteomes" id="UP000198122">
    <property type="component" value="Unassembled WGS sequence"/>
</dbReference>
<feature type="domain" description="DUF305" evidence="3">
    <location>
        <begin position="55"/>
        <end position="198"/>
    </location>
</feature>
<organism evidence="4 5">
    <name type="scientific">Kytococcus aerolatus</name>
    <dbReference type="NCBI Taxonomy" id="592308"/>
    <lineage>
        <taxon>Bacteria</taxon>
        <taxon>Bacillati</taxon>
        <taxon>Actinomycetota</taxon>
        <taxon>Actinomycetes</taxon>
        <taxon>Micrococcales</taxon>
        <taxon>Kytococcaceae</taxon>
        <taxon>Kytococcus</taxon>
    </lineage>
</organism>
<feature type="region of interest" description="Disordered" evidence="1">
    <location>
        <begin position="21"/>
        <end position="50"/>
    </location>
</feature>
<dbReference type="EMBL" id="FYEZ01000003">
    <property type="protein sequence ID" value="SNC73476.1"/>
    <property type="molecule type" value="Genomic_DNA"/>
</dbReference>
<feature type="chain" id="PRO_5012758657" evidence="2">
    <location>
        <begin position="21"/>
        <end position="201"/>
    </location>
</feature>
<dbReference type="Pfam" id="PF03713">
    <property type="entry name" value="DUF305"/>
    <property type="match status" value="1"/>
</dbReference>
<dbReference type="Gene3D" id="1.20.1260.10">
    <property type="match status" value="1"/>
</dbReference>
<dbReference type="PANTHER" id="PTHR36933">
    <property type="entry name" value="SLL0788 PROTEIN"/>
    <property type="match status" value="1"/>
</dbReference>
<keyword evidence="5" id="KW-1185">Reference proteome</keyword>
<evidence type="ECO:0000256" key="1">
    <source>
        <dbReference type="SAM" id="MobiDB-lite"/>
    </source>
</evidence>